<proteinExistence type="inferred from homology"/>
<dbReference type="SUPFAM" id="SSF51735">
    <property type="entry name" value="NAD(P)-binding Rossmann-fold domains"/>
    <property type="match status" value="1"/>
</dbReference>
<comment type="similarity">
    <text evidence="1">Belongs to the short-chain dehydrogenases/reductases (SDR) family.</text>
</comment>
<dbReference type="PANTHER" id="PTHR24321">
    <property type="entry name" value="DEHYDROGENASES, SHORT CHAIN"/>
    <property type="match status" value="1"/>
</dbReference>
<dbReference type="Gene3D" id="3.40.50.720">
    <property type="entry name" value="NAD(P)-binding Rossmann-like Domain"/>
    <property type="match status" value="1"/>
</dbReference>
<dbReference type="PRINTS" id="PR00080">
    <property type="entry name" value="SDRFAMILY"/>
</dbReference>
<dbReference type="PROSITE" id="PS00061">
    <property type="entry name" value="ADH_SHORT"/>
    <property type="match status" value="1"/>
</dbReference>
<evidence type="ECO:0000256" key="1">
    <source>
        <dbReference type="ARBA" id="ARBA00006484"/>
    </source>
</evidence>
<dbReference type="PRINTS" id="PR00081">
    <property type="entry name" value="GDHRDH"/>
</dbReference>
<evidence type="ECO:0000313" key="7">
    <source>
        <dbReference type="Proteomes" id="UP001144280"/>
    </source>
</evidence>
<evidence type="ECO:0000313" key="6">
    <source>
        <dbReference type="EMBL" id="GLH99952.1"/>
    </source>
</evidence>
<evidence type="ECO:0000259" key="5">
    <source>
        <dbReference type="SMART" id="SM00822"/>
    </source>
</evidence>
<evidence type="ECO:0000256" key="4">
    <source>
        <dbReference type="SAM" id="MobiDB-lite"/>
    </source>
</evidence>
<dbReference type="NCBIfam" id="NF005559">
    <property type="entry name" value="PRK07231.1"/>
    <property type="match status" value="1"/>
</dbReference>
<dbReference type="RefSeq" id="WP_281899954.1">
    <property type="nucleotide sequence ID" value="NZ_BSDI01000029.1"/>
</dbReference>
<keyword evidence="7" id="KW-1185">Reference proteome</keyword>
<name>A0ABQ5R0X7_9ACTN</name>
<dbReference type="InterPro" id="IPR057326">
    <property type="entry name" value="KR_dom"/>
</dbReference>
<protein>
    <submittedName>
        <fullName evidence="6">Short-chain dehydrogenase</fullName>
    </submittedName>
</protein>
<evidence type="ECO:0000256" key="3">
    <source>
        <dbReference type="ARBA" id="ARBA00023027"/>
    </source>
</evidence>
<feature type="compositionally biased region" description="Polar residues" evidence="4">
    <location>
        <begin position="184"/>
        <end position="201"/>
    </location>
</feature>
<feature type="region of interest" description="Disordered" evidence="4">
    <location>
        <begin position="181"/>
        <end position="208"/>
    </location>
</feature>
<gene>
    <name evidence="6" type="ORF">Pa4123_52280</name>
</gene>
<dbReference type="InterPro" id="IPR002347">
    <property type="entry name" value="SDR_fam"/>
</dbReference>
<dbReference type="SMART" id="SM00822">
    <property type="entry name" value="PKS_KR"/>
    <property type="match status" value="1"/>
</dbReference>
<dbReference type="CDD" id="cd05233">
    <property type="entry name" value="SDR_c"/>
    <property type="match status" value="1"/>
</dbReference>
<dbReference type="Pfam" id="PF13561">
    <property type="entry name" value="adh_short_C2"/>
    <property type="match status" value="1"/>
</dbReference>
<dbReference type="Proteomes" id="UP001144280">
    <property type="component" value="Unassembled WGS sequence"/>
</dbReference>
<dbReference type="EMBL" id="BSDI01000029">
    <property type="protein sequence ID" value="GLH99952.1"/>
    <property type="molecule type" value="Genomic_DNA"/>
</dbReference>
<reference evidence="6" key="1">
    <citation type="submission" date="2022-12" db="EMBL/GenBank/DDBJ databases">
        <title>New Phytohabitans aurantiacus sp. RD004123 nov., an actinomycete isolated from soil.</title>
        <authorList>
            <person name="Triningsih D.W."/>
            <person name="Harunari E."/>
            <person name="Igarashi Y."/>
        </authorList>
    </citation>
    <scope>NUCLEOTIDE SEQUENCE</scope>
    <source>
        <strain evidence="6">RD004123</strain>
    </source>
</reference>
<accession>A0ABQ5R0X7</accession>
<dbReference type="PANTHER" id="PTHR24321:SF8">
    <property type="entry name" value="ESTRADIOL 17-BETA-DEHYDROGENASE 8-RELATED"/>
    <property type="match status" value="1"/>
</dbReference>
<keyword evidence="3" id="KW-0520">NAD</keyword>
<feature type="domain" description="Ketoreductase" evidence="5">
    <location>
        <begin position="8"/>
        <end position="189"/>
    </location>
</feature>
<organism evidence="6 7">
    <name type="scientific">Phytohabitans aurantiacus</name>
    <dbReference type="NCBI Taxonomy" id="3016789"/>
    <lineage>
        <taxon>Bacteria</taxon>
        <taxon>Bacillati</taxon>
        <taxon>Actinomycetota</taxon>
        <taxon>Actinomycetes</taxon>
        <taxon>Micromonosporales</taxon>
        <taxon>Micromonosporaceae</taxon>
    </lineage>
</organism>
<dbReference type="InterPro" id="IPR036291">
    <property type="entry name" value="NAD(P)-bd_dom_sf"/>
</dbReference>
<sequence>MSARFNDKTVLVTGGGSGIGRSVALAFAREGAAVVVAGRSTEPLAQAVKQIEADGGRATAVPTDVTRSADVAALVRRTVEAYGRLDVAVNSAGVLTAFGPVADIDEEQWSTIVSVNLTGILLSMKHEIAQMRRDGGGVIVNVSSNLGSHLRVPMLGGYAATKAAVSVLTRTAARDHIGEGIRINSVSPGPTDTPMSYQPGETKSDRDTRLRTQLPVGRVGALSEVAAAVLYLASPEAAFTVGTDLVLDGGATA</sequence>
<evidence type="ECO:0000256" key="2">
    <source>
        <dbReference type="ARBA" id="ARBA00023002"/>
    </source>
</evidence>
<comment type="caution">
    <text evidence="6">The sequence shown here is derived from an EMBL/GenBank/DDBJ whole genome shotgun (WGS) entry which is preliminary data.</text>
</comment>
<dbReference type="InterPro" id="IPR020904">
    <property type="entry name" value="Sc_DH/Rdtase_CS"/>
</dbReference>
<keyword evidence="2" id="KW-0560">Oxidoreductase</keyword>